<gene>
    <name evidence="10" type="ORF">APZ18_00460</name>
</gene>
<evidence type="ECO:0000256" key="1">
    <source>
        <dbReference type="ARBA" id="ARBA00000085"/>
    </source>
</evidence>
<reference evidence="10 11" key="1">
    <citation type="submission" date="2015-10" db="EMBL/GenBank/DDBJ databases">
        <title>Butyribacter intestini gen. nov., sp. nov., a butyric acid-producing bacterium of the family Lachnospiraceae isolated from the human faeces.</title>
        <authorList>
            <person name="Zou Y."/>
            <person name="Xue W."/>
            <person name="Luo G."/>
            <person name="Lv M."/>
        </authorList>
    </citation>
    <scope>NUCLEOTIDE SEQUENCE [LARGE SCALE GENOMIC DNA]</scope>
    <source>
        <strain evidence="10 11">TF01-11</strain>
    </source>
</reference>
<dbReference type="CDD" id="cd00082">
    <property type="entry name" value="HisKA"/>
    <property type="match status" value="1"/>
</dbReference>
<keyword evidence="8" id="KW-1133">Transmembrane helix</keyword>
<keyword evidence="4" id="KW-0597">Phosphoprotein</keyword>
<comment type="caution">
    <text evidence="10">The sequence shown here is derived from an EMBL/GenBank/DDBJ whole genome shotgun (WGS) entry which is preliminary data.</text>
</comment>
<dbReference type="Gene3D" id="3.30.565.10">
    <property type="entry name" value="Histidine kinase-like ATPase, C-terminal domain"/>
    <property type="match status" value="1"/>
</dbReference>
<dbReference type="SMART" id="SM00388">
    <property type="entry name" value="HisKA"/>
    <property type="match status" value="1"/>
</dbReference>
<dbReference type="Pfam" id="PF00512">
    <property type="entry name" value="HisKA"/>
    <property type="match status" value="1"/>
</dbReference>
<feature type="transmembrane region" description="Helical" evidence="8">
    <location>
        <begin position="37"/>
        <end position="55"/>
    </location>
</feature>
<evidence type="ECO:0000259" key="9">
    <source>
        <dbReference type="PROSITE" id="PS50109"/>
    </source>
</evidence>
<dbReference type="PROSITE" id="PS50109">
    <property type="entry name" value="HIS_KIN"/>
    <property type="match status" value="1"/>
</dbReference>
<dbReference type="GO" id="GO:0000155">
    <property type="term" value="F:phosphorelay sensor kinase activity"/>
    <property type="evidence" value="ECO:0007669"/>
    <property type="project" value="InterPro"/>
</dbReference>
<evidence type="ECO:0000256" key="7">
    <source>
        <dbReference type="ARBA" id="ARBA00023012"/>
    </source>
</evidence>
<name>A0AAW3JU74_9FIRM</name>
<evidence type="ECO:0000256" key="3">
    <source>
        <dbReference type="ARBA" id="ARBA00012438"/>
    </source>
</evidence>
<dbReference type="InterPro" id="IPR004358">
    <property type="entry name" value="Sig_transdc_His_kin-like_C"/>
</dbReference>
<dbReference type="InterPro" id="IPR005467">
    <property type="entry name" value="His_kinase_dom"/>
</dbReference>
<dbReference type="CDD" id="cd00075">
    <property type="entry name" value="HATPase"/>
    <property type="match status" value="1"/>
</dbReference>
<dbReference type="InterPro" id="IPR050351">
    <property type="entry name" value="BphY/WalK/GraS-like"/>
</dbReference>
<dbReference type="EC" id="2.7.13.3" evidence="3"/>
<dbReference type="PANTHER" id="PTHR45453:SF1">
    <property type="entry name" value="PHOSPHATE REGULON SENSOR PROTEIN PHOR"/>
    <property type="match status" value="1"/>
</dbReference>
<sequence>MNFWRNGEVKKWGFINLLIVAAAAIVTYILSKQNTKVAAVVCVAGFIQFGVNVFTTKRRYDRLAGISDKIDAILHGDEHLSFEQYREGELSVLSDEVEKLVIKLREQTERLQNDKIFLADSIADISHQIKTPLTSINLILNFLREEDITYERRIALVRELMTLAEKIKWQITALLRISRLDAGMVDFDIEDIEMSRVIDEAYSLIEIPLDIRGVSFERSYQKNSKVTADREWLVEALGNILKNCMEHSFEGGKILVSCEENALYSRIVISDNGTGIAKEDMPHIFERFYKGKSKNKPDKPKNSGAVYEDNGNLSVSSEMEYKSESVGIGLALSRSIITQFNGTIKVTSEVGHGTSFDIRFYKAIV</sequence>
<dbReference type="Proteomes" id="UP000050833">
    <property type="component" value="Unassembled WGS sequence"/>
</dbReference>
<dbReference type="InterPro" id="IPR036890">
    <property type="entry name" value="HATPase_C_sf"/>
</dbReference>
<dbReference type="InterPro" id="IPR036097">
    <property type="entry name" value="HisK_dim/P_sf"/>
</dbReference>
<keyword evidence="7" id="KW-0902">Two-component regulatory system</keyword>
<evidence type="ECO:0000256" key="5">
    <source>
        <dbReference type="ARBA" id="ARBA00022679"/>
    </source>
</evidence>
<evidence type="ECO:0000256" key="8">
    <source>
        <dbReference type="SAM" id="Phobius"/>
    </source>
</evidence>
<keyword evidence="11" id="KW-1185">Reference proteome</keyword>
<dbReference type="EMBL" id="LLKB01000001">
    <property type="protein sequence ID" value="KQC85719.1"/>
    <property type="molecule type" value="Genomic_DNA"/>
</dbReference>
<dbReference type="Gene3D" id="1.10.287.130">
    <property type="match status" value="1"/>
</dbReference>
<dbReference type="GO" id="GO:0005886">
    <property type="term" value="C:plasma membrane"/>
    <property type="evidence" value="ECO:0007669"/>
    <property type="project" value="TreeGrafter"/>
</dbReference>
<dbReference type="PANTHER" id="PTHR45453">
    <property type="entry name" value="PHOSPHATE REGULON SENSOR PROTEIN PHOR"/>
    <property type="match status" value="1"/>
</dbReference>
<dbReference type="GO" id="GO:0004721">
    <property type="term" value="F:phosphoprotein phosphatase activity"/>
    <property type="evidence" value="ECO:0007669"/>
    <property type="project" value="TreeGrafter"/>
</dbReference>
<keyword evidence="5" id="KW-0808">Transferase</keyword>
<dbReference type="SMART" id="SM00387">
    <property type="entry name" value="HATPase_c"/>
    <property type="match status" value="1"/>
</dbReference>
<dbReference type="InterPro" id="IPR003594">
    <property type="entry name" value="HATPase_dom"/>
</dbReference>
<proteinExistence type="predicted"/>
<evidence type="ECO:0000256" key="6">
    <source>
        <dbReference type="ARBA" id="ARBA00022777"/>
    </source>
</evidence>
<evidence type="ECO:0000256" key="4">
    <source>
        <dbReference type="ARBA" id="ARBA00022553"/>
    </source>
</evidence>
<comment type="subcellular location">
    <subcellularLocation>
        <location evidence="2">Membrane</location>
    </subcellularLocation>
</comment>
<protein>
    <recommendedName>
        <fullName evidence="3">histidine kinase</fullName>
        <ecNumber evidence="3">2.7.13.3</ecNumber>
    </recommendedName>
</protein>
<feature type="domain" description="Histidine kinase" evidence="9">
    <location>
        <begin position="124"/>
        <end position="364"/>
    </location>
</feature>
<keyword evidence="8" id="KW-0472">Membrane</keyword>
<keyword evidence="8" id="KW-0812">Transmembrane</keyword>
<dbReference type="AlphaFoldDB" id="A0AAW3JU74"/>
<dbReference type="Pfam" id="PF02518">
    <property type="entry name" value="HATPase_c"/>
    <property type="match status" value="1"/>
</dbReference>
<dbReference type="SUPFAM" id="SSF55874">
    <property type="entry name" value="ATPase domain of HSP90 chaperone/DNA topoisomerase II/histidine kinase"/>
    <property type="match status" value="1"/>
</dbReference>
<comment type="catalytic activity">
    <reaction evidence="1">
        <text>ATP + protein L-histidine = ADP + protein N-phospho-L-histidine.</text>
        <dbReference type="EC" id="2.7.13.3"/>
    </reaction>
</comment>
<organism evidence="10 11">
    <name type="scientific">Butyribacter intestini</name>
    <dbReference type="NCBI Taxonomy" id="1703332"/>
    <lineage>
        <taxon>Bacteria</taxon>
        <taxon>Bacillati</taxon>
        <taxon>Bacillota</taxon>
        <taxon>Clostridia</taxon>
        <taxon>Lachnospirales</taxon>
        <taxon>Lachnospiraceae</taxon>
        <taxon>Butyribacter</taxon>
    </lineage>
</organism>
<dbReference type="GO" id="GO:0016036">
    <property type="term" value="P:cellular response to phosphate starvation"/>
    <property type="evidence" value="ECO:0007669"/>
    <property type="project" value="TreeGrafter"/>
</dbReference>
<dbReference type="PRINTS" id="PR00344">
    <property type="entry name" value="BCTRLSENSOR"/>
</dbReference>
<dbReference type="RefSeq" id="WP_055940516.1">
    <property type="nucleotide sequence ID" value="NZ_JAQDCV010000006.1"/>
</dbReference>
<dbReference type="InterPro" id="IPR003661">
    <property type="entry name" value="HisK_dim/P_dom"/>
</dbReference>
<evidence type="ECO:0000313" key="10">
    <source>
        <dbReference type="EMBL" id="KQC85719.1"/>
    </source>
</evidence>
<keyword evidence="6" id="KW-0418">Kinase</keyword>
<evidence type="ECO:0000313" key="11">
    <source>
        <dbReference type="Proteomes" id="UP000050833"/>
    </source>
</evidence>
<evidence type="ECO:0000256" key="2">
    <source>
        <dbReference type="ARBA" id="ARBA00004370"/>
    </source>
</evidence>
<accession>A0AAW3JU74</accession>
<feature type="transmembrane region" description="Helical" evidence="8">
    <location>
        <begin position="12"/>
        <end position="31"/>
    </location>
</feature>
<dbReference type="SUPFAM" id="SSF47384">
    <property type="entry name" value="Homodimeric domain of signal transducing histidine kinase"/>
    <property type="match status" value="1"/>
</dbReference>